<name>A0AAW6MCK3_9BACE</name>
<proteinExistence type="predicted"/>
<sequence length="138" mass="15572">EGGVVLQLSVYKHGRLIPVSDPFVLDGSTGGVQYFEGSDETEEIKLLNKYHQFIEPFAQRMVGGVFEGSNRADFPQKDTLYVVKEAPVRLYSVVTLSSTKHYRYVRYVGPENGYCNVSEVAFYEDPADTCAFHLHFAH</sequence>
<evidence type="ECO:0000313" key="2">
    <source>
        <dbReference type="Proteomes" id="UP001221924"/>
    </source>
</evidence>
<dbReference type="EMBL" id="JARFID010000103">
    <property type="protein sequence ID" value="MDE8697654.1"/>
    <property type="molecule type" value="Genomic_DNA"/>
</dbReference>
<organism evidence="1 2">
    <name type="scientific">Bacteroides cellulosilyticus</name>
    <dbReference type="NCBI Taxonomy" id="246787"/>
    <lineage>
        <taxon>Bacteria</taxon>
        <taxon>Pseudomonadati</taxon>
        <taxon>Bacteroidota</taxon>
        <taxon>Bacteroidia</taxon>
        <taxon>Bacteroidales</taxon>
        <taxon>Bacteroidaceae</taxon>
        <taxon>Bacteroides</taxon>
    </lineage>
</organism>
<evidence type="ECO:0000313" key="1">
    <source>
        <dbReference type="EMBL" id="MDE8697654.1"/>
    </source>
</evidence>
<accession>A0AAW6MCK3</accession>
<reference evidence="1" key="1">
    <citation type="submission" date="2023-03" db="EMBL/GenBank/DDBJ databases">
        <title>DFI Biobank Strains.</title>
        <authorList>
            <person name="Mostad J."/>
            <person name="Paddock L."/>
            <person name="Medina S."/>
            <person name="Waligurski E."/>
            <person name="Barat B."/>
            <person name="Smith R."/>
            <person name="Burgo V."/>
            <person name="Metcalfe C."/>
            <person name="Woodson C."/>
            <person name="Sundararajan A."/>
            <person name="Ramaswamy R."/>
            <person name="Lin H."/>
            <person name="Pamer E.G."/>
        </authorList>
    </citation>
    <scope>NUCLEOTIDE SEQUENCE</scope>
    <source>
        <strain evidence="1">DFI.9.5</strain>
    </source>
</reference>
<feature type="non-terminal residue" evidence="1">
    <location>
        <position position="1"/>
    </location>
</feature>
<dbReference type="Gene3D" id="2.60.120.260">
    <property type="entry name" value="Galactose-binding domain-like"/>
    <property type="match status" value="1"/>
</dbReference>
<comment type="caution">
    <text evidence="1">The sequence shown here is derived from an EMBL/GenBank/DDBJ whole genome shotgun (WGS) entry which is preliminary data.</text>
</comment>
<dbReference type="Proteomes" id="UP001221924">
    <property type="component" value="Unassembled WGS sequence"/>
</dbReference>
<dbReference type="AlphaFoldDB" id="A0AAW6MCK3"/>
<gene>
    <name evidence="1" type="ORF">PZH42_26570</name>
</gene>
<protein>
    <submittedName>
        <fullName evidence="1">Uncharacterized protein</fullName>
    </submittedName>
</protein>